<evidence type="ECO:0000313" key="2">
    <source>
        <dbReference type="EMBL" id="GAA0489528.1"/>
    </source>
</evidence>
<dbReference type="EMBL" id="BAAAHB010000111">
    <property type="protein sequence ID" value="GAA0489528.1"/>
    <property type="molecule type" value="Genomic_DNA"/>
</dbReference>
<evidence type="ECO:0000313" key="3">
    <source>
        <dbReference type="Proteomes" id="UP001499895"/>
    </source>
</evidence>
<feature type="compositionally biased region" description="Low complexity" evidence="1">
    <location>
        <begin position="37"/>
        <end position="48"/>
    </location>
</feature>
<name>A0ABN1B3U9_9ACTN</name>
<organism evidence="2 3">
    <name type="scientific">Streptomyces stramineus</name>
    <dbReference type="NCBI Taxonomy" id="173861"/>
    <lineage>
        <taxon>Bacteria</taxon>
        <taxon>Bacillati</taxon>
        <taxon>Actinomycetota</taxon>
        <taxon>Actinomycetes</taxon>
        <taxon>Kitasatosporales</taxon>
        <taxon>Streptomycetaceae</taxon>
        <taxon>Streptomyces</taxon>
    </lineage>
</organism>
<feature type="region of interest" description="Disordered" evidence="1">
    <location>
        <begin position="1"/>
        <end position="80"/>
    </location>
</feature>
<sequence length="80" mass="7768">MEATLLAEGGRTGLFEPPAPFSGALGGLVSAELSHISPSGGTPSGSWGRLRTPPRSGGAPTTRRKANAAPGGRRGSGGGG</sequence>
<comment type="caution">
    <text evidence="2">The sequence shown here is derived from an EMBL/GenBank/DDBJ whole genome shotgun (WGS) entry which is preliminary data.</text>
</comment>
<accession>A0ABN1B3U9</accession>
<reference evidence="2 3" key="1">
    <citation type="journal article" date="2019" name="Int. J. Syst. Evol. Microbiol.">
        <title>The Global Catalogue of Microorganisms (GCM) 10K type strain sequencing project: providing services to taxonomists for standard genome sequencing and annotation.</title>
        <authorList>
            <consortium name="The Broad Institute Genomics Platform"/>
            <consortium name="The Broad Institute Genome Sequencing Center for Infectious Disease"/>
            <person name="Wu L."/>
            <person name="Ma J."/>
        </authorList>
    </citation>
    <scope>NUCLEOTIDE SEQUENCE [LARGE SCALE GENOMIC DNA]</scope>
    <source>
        <strain evidence="2 3">JCM 10649</strain>
    </source>
</reference>
<proteinExistence type="predicted"/>
<protein>
    <submittedName>
        <fullName evidence="2">Uncharacterized protein</fullName>
    </submittedName>
</protein>
<keyword evidence="3" id="KW-1185">Reference proteome</keyword>
<dbReference type="Proteomes" id="UP001499895">
    <property type="component" value="Unassembled WGS sequence"/>
</dbReference>
<gene>
    <name evidence="2" type="ORF">GCM10009544_58280</name>
</gene>
<evidence type="ECO:0000256" key="1">
    <source>
        <dbReference type="SAM" id="MobiDB-lite"/>
    </source>
</evidence>